<dbReference type="Gene3D" id="1.10.10.60">
    <property type="entry name" value="Homeodomain-like"/>
    <property type="match status" value="2"/>
</dbReference>
<reference evidence="4" key="1">
    <citation type="submission" date="2016-10" db="EMBL/GenBank/DDBJ databases">
        <authorList>
            <person name="Benchimol M."/>
            <person name="Almeida L.G."/>
            <person name="Vasconcelos A.T."/>
            <person name="Perreira-Neves A."/>
            <person name="Rosa I.A."/>
            <person name="Tasca T."/>
            <person name="Bogo M.R."/>
            <person name="de Souza W."/>
        </authorList>
    </citation>
    <scope>NUCLEOTIDE SEQUENCE [LARGE SCALE GENOMIC DNA]</scope>
    <source>
        <strain evidence="4">K</strain>
    </source>
</reference>
<dbReference type="GeneID" id="94826991"/>
<dbReference type="GO" id="GO:0005634">
    <property type="term" value="C:nucleus"/>
    <property type="evidence" value="ECO:0007669"/>
    <property type="project" value="TreeGrafter"/>
</dbReference>
<name>A0A1J4KEA6_9EUKA</name>
<dbReference type="Proteomes" id="UP000179807">
    <property type="component" value="Unassembled WGS sequence"/>
</dbReference>
<evidence type="ECO:0000313" key="5">
    <source>
        <dbReference type="Proteomes" id="UP000179807"/>
    </source>
</evidence>
<dbReference type="GO" id="GO:0000981">
    <property type="term" value="F:DNA-binding transcription factor activity, RNA polymerase II-specific"/>
    <property type="evidence" value="ECO:0007669"/>
    <property type="project" value="TreeGrafter"/>
</dbReference>
<gene>
    <name evidence="4" type="ORF">TRFO_05094</name>
</gene>
<organism evidence="4 5">
    <name type="scientific">Tritrichomonas foetus</name>
    <dbReference type="NCBI Taxonomy" id="1144522"/>
    <lineage>
        <taxon>Eukaryota</taxon>
        <taxon>Metamonada</taxon>
        <taxon>Parabasalia</taxon>
        <taxon>Tritrichomonadida</taxon>
        <taxon>Tritrichomonadidae</taxon>
        <taxon>Tritrichomonas</taxon>
    </lineage>
</organism>
<evidence type="ECO:0008006" key="6">
    <source>
        <dbReference type="Google" id="ProtNLM"/>
    </source>
</evidence>
<feature type="domain" description="HTH myb-type" evidence="3">
    <location>
        <begin position="91"/>
        <end position="141"/>
    </location>
</feature>
<feature type="compositionally biased region" description="Polar residues" evidence="1">
    <location>
        <begin position="198"/>
        <end position="219"/>
    </location>
</feature>
<dbReference type="InterPro" id="IPR001005">
    <property type="entry name" value="SANT/Myb"/>
</dbReference>
<dbReference type="PANTHER" id="PTHR45614">
    <property type="entry name" value="MYB PROTEIN-RELATED"/>
    <property type="match status" value="1"/>
</dbReference>
<feature type="domain" description="Myb-like" evidence="2">
    <location>
        <begin position="87"/>
        <end position="137"/>
    </location>
</feature>
<protein>
    <recommendedName>
        <fullName evidence="6">Myb-like DNA-binding domain containing protein</fullName>
    </recommendedName>
</protein>
<keyword evidence="5" id="KW-1185">Reference proteome</keyword>
<dbReference type="InterPro" id="IPR009057">
    <property type="entry name" value="Homeodomain-like_sf"/>
</dbReference>
<comment type="caution">
    <text evidence="4">The sequence shown here is derived from an EMBL/GenBank/DDBJ whole genome shotgun (WGS) entry which is preliminary data.</text>
</comment>
<sequence length="334" mass="38195">MILNYLKKLIQWFEYLIEISFITKSDHLSIMEHKPYKRSKNRFSKEEDKKLLHLVAIHGEKNWKLISQEMNNRCCRQCRDRYFNYLSPNVKKGKWSTSEDRMLAELYRKIGPKWSKIASKFKGRTASSIKNRWNFTIGRYLQVSLDENNCLQEIGESPENSSPQETVPSPTKNIKQQLPKQNGPKAQKYSVSEIENVASPQPITSKRESINQQDPSYSFSQYTENSMSAAPGIMFDQIPSIPSNDILPSINLSCTYGSTDSYSSNTNLSLSTENLGNVETQKNNANLQMHQSEDVKTIATSNTEISDADLNALLLFDKIDGLSQWDALCSMFDD</sequence>
<dbReference type="InterPro" id="IPR050560">
    <property type="entry name" value="MYB_TF"/>
</dbReference>
<dbReference type="EMBL" id="MLAK01000682">
    <property type="protein sequence ID" value="OHT07958.1"/>
    <property type="molecule type" value="Genomic_DNA"/>
</dbReference>
<feature type="region of interest" description="Disordered" evidence="1">
    <location>
        <begin position="153"/>
        <end position="219"/>
    </location>
</feature>
<evidence type="ECO:0000313" key="4">
    <source>
        <dbReference type="EMBL" id="OHT07958.1"/>
    </source>
</evidence>
<evidence type="ECO:0000259" key="3">
    <source>
        <dbReference type="PROSITE" id="PS51294"/>
    </source>
</evidence>
<dbReference type="GO" id="GO:0000978">
    <property type="term" value="F:RNA polymerase II cis-regulatory region sequence-specific DNA binding"/>
    <property type="evidence" value="ECO:0007669"/>
    <property type="project" value="TreeGrafter"/>
</dbReference>
<evidence type="ECO:0000259" key="2">
    <source>
        <dbReference type="PROSITE" id="PS50090"/>
    </source>
</evidence>
<dbReference type="InterPro" id="IPR017930">
    <property type="entry name" value="Myb_dom"/>
</dbReference>
<feature type="domain" description="HTH myb-type" evidence="3">
    <location>
        <begin position="37"/>
        <end position="90"/>
    </location>
</feature>
<dbReference type="CDD" id="cd00167">
    <property type="entry name" value="SANT"/>
    <property type="match status" value="2"/>
</dbReference>
<dbReference type="OrthoDB" id="39591at2759"/>
<dbReference type="AlphaFoldDB" id="A0A1J4KEA6"/>
<dbReference type="Pfam" id="PF00249">
    <property type="entry name" value="Myb_DNA-binding"/>
    <property type="match status" value="2"/>
</dbReference>
<evidence type="ECO:0000256" key="1">
    <source>
        <dbReference type="SAM" id="MobiDB-lite"/>
    </source>
</evidence>
<dbReference type="SUPFAM" id="SSF46689">
    <property type="entry name" value="Homeodomain-like"/>
    <property type="match status" value="1"/>
</dbReference>
<dbReference type="PROSITE" id="PS51294">
    <property type="entry name" value="HTH_MYB"/>
    <property type="match status" value="2"/>
</dbReference>
<proteinExistence type="predicted"/>
<dbReference type="SMART" id="SM00717">
    <property type="entry name" value="SANT"/>
    <property type="match status" value="2"/>
</dbReference>
<feature type="domain" description="Myb-like" evidence="2">
    <location>
        <begin position="35"/>
        <end position="86"/>
    </location>
</feature>
<dbReference type="VEuPathDB" id="TrichDB:TRFO_05094"/>
<feature type="compositionally biased region" description="Polar residues" evidence="1">
    <location>
        <begin position="158"/>
        <end position="180"/>
    </location>
</feature>
<dbReference type="PANTHER" id="PTHR45614:SF253">
    <property type="entry name" value="CHROMOSOME UNDETERMINED SCAFFOLD_38, WHOLE GENOME SHOTGUN SEQUENCE"/>
    <property type="match status" value="1"/>
</dbReference>
<accession>A0A1J4KEA6</accession>
<dbReference type="PROSITE" id="PS50090">
    <property type="entry name" value="MYB_LIKE"/>
    <property type="match status" value="2"/>
</dbReference>
<dbReference type="RefSeq" id="XP_068361094.1">
    <property type="nucleotide sequence ID" value="XM_068492287.1"/>
</dbReference>